<dbReference type="EMBL" id="RSFA01000066">
    <property type="protein sequence ID" value="RSD30468.1"/>
    <property type="molecule type" value="Genomic_DNA"/>
</dbReference>
<evidence type="ECO:0000256" key="1">
    <source>
        <dbReference type="SAM" id="MobiDB-lite"/>
    </source>
</evidence>
<sequence length="193" mass="22038">MVQITGTLNIKTITGRYGDFNVGNLECELGQFAIRDAMLEEYTEGTYQGTFGVTRIYAGSYQARQRIVIEARAELSAIWLNDYQEGPLPEPESLEAEPQSADQPDSEVTPEVESNHDESSTHAHLAEVFGDLWPLGEQVGDIVKLAPEVGRERMTQQLAFLKRDVDGERRWRFEPRAQHWIRIRHDEVPLLWP</sequence>
<evidence type="ECO:0000313" key="2">
    <source>
        <dbReference type="EMBL" id="RSD30468.1"/>
    </source>
</evidence>
<feature type="region of interest" description="Disordered" evidence="1">
    <location>
        <begin position="86"/>
        <end position="121"/>
    </location>
</feature>
<dbReference type="AlphaFoldDB" id="A0A3R9FNC1"/>
<comment type="caution">
    <text evidence="2">The sequence shown here is derived from an EMBL/GenBank/DDBJ whole genome shotgun (WGS) entry which is preliminary data.</text>
</comment>
<keyword evidence="3" id="KW-1185">Reference proteome</keyword>
<proteinExistence type="predicted"/>
<reference evidence="2 3" key="1">
    <citation type="submission" date="2018-12" db="EMBL/GenBank/DDBJ databases">
        <title>Genomic taxonomy of the Vibrionaceae family.</title>
        <authorList>
            <person name="Gomez-Gil B."/>
            <person name="Enciso-Ibarra K."/>
        </authorList>
    </citation>
    <scope>NUCLEOTIDE SEQUENCE [LARGE SCALE GENOMIC DNA]</scope>
    <source>
        <strain evidence="2 3">CAIM 594</strain>
    </source>
</reference>
<name>A0A3R9FNC1_9VIBR</name>
<accession>A0A3R9FNC1</accession>
<protein>
    <submittedName>
        <fullName evidence="2">DUF3275 family protein</fullName>
    </submittedName>
</protein>
<dbReference type="Pfam" id="PF11679">
    <property type="entry name" value="DUF3275"/>
    <property type="match status" value="1"/>
</dbReference>
<organism evidence="2 3">
    <name type="scientific">Vibrio pectenicida</name>
    <dbReference type="NCBI Taxonomy" id="62763"/>
    <lineage>
        <taxon>Bacteria</taxon>
        <taxon>Pseudomonadati</taxon>
        <taxon>Pseudomonadota</taxon>
        <taxon>Gammaproteobacteria</taxon>
        <taxon>Vibrionales</taxon>
        <taxon>Vibrionaceae</taxon>
        <taxon>Vibrio</taxon>
    </lineage>
</organism>
<gene>
    <name evidence="2" type="ORF">EJA03_13820</name>
</gene>
<dbReference type="InterPro" id="IPR021693">
    <property type="entry name" value="DUF3275"/>
</dbReference>
<dbReference type="RefSeq" id="WP_125322327.1">
    <property type="nucleotide sequence ID" value="NZ_AP024891.1"/>
</dbReference>
<dbReference type="OrthoDB" id="8445945at2"/>
<dbReference type="Proteomes" id="UP000269041">
    <property type="component" value="Unassembled WGS sequence"/>
</dbReference>
<evidence type="ECO:0000313" key="3">
    <source>
        <dbReference type="Proteomes" id="UP000269041"/>
    </source>
</evidence>